<dbReference type="AlphaFoldDB" id="A0A6D2JYX1"/>
<evidence type="ECO:0000256" key="1">
    <source>
        <dbReference type="SAM" id="Coils"/>
    </source>
</evidence>
<organism evidence="2 3">
    <name type="scientific">Microthlaspi erraticum</name>
    <dbReference type="NCBI Taxonomy" id="1685480"/>
    <lineage>
        <taxon>Eukaryota</taxon>
        <taxon>Viridiplantae</taxon>
        <taxon>Streptophyta</taxon>
        <taxon>Embryophyta</taxon>
        <taxon>Tracheophyta</taxon>
        <taxon>Spermatophyta</taxon>
        <taxon>Magnoliopsida</taxon>
        <taxon>eudicotyledons</taxon>
        <taxon>Gunneridae</taxon>
        <taxon>Pentapetalae</taxon>
        <taxon>rosids</taxon>
        <taxon>malvids</taxon>
        <taxon>Brassicales</taxon>
        <taxon>Brassicaceae</taxon>
        <taxon>Coluteocarpeae</taxon>
        <taxon>Microthlaspi</taxon>
    </lineage>
</organism>
<comment type="caution">
    <text evidence="2">The sequence shown here is derived from an EMBL/GenBank/DDBJ whole genome shotgun (WGS) entry which is preliminary data.</text>
</comment>
<evidence type="ECO:0000313" key="2">
    <source>
        <dbReference type="EMBL" id="CAA7041128.1"/>
    </source>
</evidence>
<dbReference type="Proteomes" id="UP000467841">
    <property type="component" value="Unassembled WGS sequence"/>
</dbReference>
<reference evidence="2" key="1">
    <citation type="submission" date="2020-01" db="EMBL/GenBank/DDBJ databases">
        <authorList>
            <person name="Mishra B."/>
        </authorList>
    </citation>
    <scope>NUCLEOTIDE SEQUENCE [LARGE SCALE GENOMIC DNA]</scope>
</reference>
<keyword evidence="1" id="KW-0175">Coiled coil</keyword>
<accession>A0A6D2JYX1</accession>
<name>A0A6D2JYX1_9BRAS</name>
<protein>
    <submittedName>
        <fullName evidence="2">Uncharacterized protein</fullName>
    </submittedName>
</protein>
<sequence>MMTPNLRSVVAQCHRLGGCSIGSHQARNFSSPAPGNGVLNSSASSRLLWWDPSGVFSCFVYGALAQAGWEMYKMIKVKRSAHRRLIDFRARSLRFRQELFKTLAQKIAMSEEKIHVFTKQIAMSEEKIQIKEEIKKEIKEQIKQEVKEHIKEEIKEQIKEQQQLLMIRDKREEKQKNMFREELCKALGG</sequence>
<proteinExistence type="predicted"/>
<evidence type="ECO:0000313" key="3">
    <source>
        <dbReference type="Proteomes" id="UP000467841"/>
    </source>
</evidence>
<feature type="coiled-coil region" evidence="1">
    <location>
        <begin position="121"/>
        <end position="148"/>
    </location>
</feature>
<gene>
    <name evidence="2" type="ORF">MERR_LOCUS28363</name>
</gene>
<keyword evidence="3" id="KW-1185">Reference proteome</keyword>
<dbReference type="EMBL" id="CACVBM020001240">
    <property type="protein sequence ID" value="CAA7041128.1"/>
    <property type="molecule type" value="Genomic_DNA"/>
</dbReference>